<evidence type="ECO:0000256" key="1">
    <source>
        <dbReference type="ARBA" id="ARBA00004651"/>
    </source>
</evidence>
<feature type="domain" description="ABC transporter" evidence="10">
    <location>
        <begin position="345"/>
        <end position="578"/>
    </location>
</feature>
<dbReference type="SMART" id="SM00382">
    <property type="entry name" value="AAA"/>
    <property type="match status" value="1"/>
</dbReference>
<reference evidence="13" key="1">
    <citation type="submission" date="2017-02" db="EMBL/GenBank/DDBJ databases">
        <authorList>
            <person name="Varghese N."/>
            <person name="Submissions S."/>
        </authorList>
    </citation>
    <scope>NUCLEOTIDE SEQUENCE [LARGE SCALE GENOMIC DNA]</scope>
    <source>
        <strain evidence="13">ATCC 51356</strain>
    </source>
</reference>
<dbReference type="InterPro" id="IPR027417">
    <property type="entry name" value="P-loop_NTPase"/>
</dbReference>
<keyword evidence="13" id="KW-1185">Reference proteome</keyword>
<keyword evidence="5" id="KW-0547">Nucleotide-binding</keyword>
<organism evidence="12 13">
    <name type="scientific">Porphyromonas circumdentaria</name>
    <dbReference type="NCBI Taxonomy" id="29524"/>
    <lineage>
        <taxon>Bacteria</taxon>
        <taxon>Pseudomonadati</taxon>
        <taxon>Bacteroidota</taxon>
        <taxon>Bacteroidia</taxon>
        <taxon>Bacteroidales</taxon>
        <taxon>Porphyromonadaceae</taxon>
        <taxon>Porphyromonas</taxon>
    </lineage>
</organism>
<keyword evidence="7 9" id="KW-1133">Transmembrane helix</keyword>
<dbReference type="Gene3D" id="3.40.50.300">
    <property type="entry name" value="P-loop containing nucleotide triphosphate hydrolases"/>
    <property type="match status" value="1"/>
</dbReference>
<evidence type="ECO:0000256" key="3">
    <source>
        <dbReference type="ARBA" id="ARBA00022475"/>
    </source>
</evidence>
<gene>
    <name evidence="12" type="ORF">SAMN02745171_00642</name>
</gene>
<dbReference type="GO" id="GO:0005524">
    <property type="term" value="F:ATP binding"/>
    <property type="evidence" value="ECO:0007669"/>
    <property type="project" value="UniProtKB-KW"/>
</dbReference>
<evidence type="ECO:0000256" key="4">
    <source>
        <dbReference type="ARBA" id="ARBA00022692"/>
    </source>
</evidence>
<evidence type="ECO:0000259" key="10">
    <source>
        <dbReference type="PROSITE" id="PS50893"/>
    </source>
</evidence>
<keyword evidence="8 9" id="KW-0472">Membrane</keyword>
<dbReference type="InterPro" id="IPR039421">
    <property type="entry name" value="Type_1_exporter"/>
</dbReference>
<dbReference type="Proteomes" id="UP000190121">
    <property type="component" value="Unassembled WGS sequence"/>
</dbReference>
<evidence type="ECO:0000256" key="2">
    <source>
        <dbReference type="ARBA" id="ARBA00022448"/>
    </source>
</evidence>
<sequence length="591" mass="65785">MSEEKKQKKKAVLKRLLPYAGRKSYLLYLAMLFSALSGIAVLMPMVYIHRIVSGIILSGSVDAVSIRQEAIWATVFAVGGILLYFLSLLVSHIFAFEVEQNIVKICVKKMIEKPLGFFTHRESGNLRKVIVDGAAETHNMLAHQLPDLAMTFVSPLVLLVFLFLFDARLGWICIVPLLIGMLLMGTMVTKNNKKLRDEYYAGLAHLSSEAVEYVRGIPVVKTFAQSVESFERLYSLIIEMKNLVVKWSMSFRSKMSLYEAVVGSTAFFLVPIAILLITSGGNVREVLGNSVIYLLIGPVFGIFVMRSATIKNFTYFAELALDKIDAALEYEPLSYGTQTTLGEGIEFRNVSFSYGAEKVLDAISFKVNKGETVALVGSSGGGKTTIARLASRFYDVDEGEILIGGTNIKEYDKSTLMRSIAFVFQNSRLFKMSLRENLLLARPDASEQDLESALVRSGAKEIVERLEQGLDTVYGSKGTYFSGGEAQRLSIARALLKNAEFVILDEATAFADPENEHIIQASFKELSRDKTTLMIAHRLSTVVNADRILVVEKGQIVESGTHQELLTKEGTYKNLWDEYQKSIHWKIGGER</sequence>
<keyword evidence="2" id="KW-0813">Transport</keyword>
<dbReference type="OrthoDB" id="9762778at2"/>
<evidence type="ECO:0000256" key="6">
    <source>
        <dbReference type="ARBA" id="ARBA00022840"/>
    </source>
</evidence>
<evidence type="ECO:0000256" key="7">
    <source>
        <dbReference type="ARBA" id="ARBA00022989"/>
    </source>
</evidence>
<protein>
    <submittedName>
        <fullName evidence="12">ATP-binding cassette, subfamily B</fullName>
    </submittedName>
</protein>
<feature type="domain" description="ABC transmembrane type-1" evidence="11">
    <location>
        <begin position="29"/>
        <end position="280"/>
    </location>
</feature>
<evidence type="ECO:0000259" key="11">
    <source>
        <dbReference type="PROSITE" id="PS50929"/>
    </source>
</evidence>
<dbReference type="GO" id="GO:0015421">
    <property type="term" value="F:ABC-type oligopeptide transporter activity"/>
    <property type="evidence" value="ECO:0007669"/>
    <property type="project" value="TreeGrafter"/>
</dbReference>
<dbReference type="Pfam" id="PF00005">
    <property type="entry name" value="ABC_tran"/>
    <property type="match status" value="1"/>
</dbReference>
<evidence type="ECO:0000256" key="8">
    <source>
        <dbReference type="ARBA" id="ARBA00023136"/>
    </source>
</evidence>
<feature type="transmembrane region" description="Helical" evidence="9">
    <location>
        <begin position="70"/>
        <end position="95"/>
    </location>
</feature>
<dbReference type="SUPFAM" id="SSF52540">
    <property type="entry name" value="P-loop containing nucleoside triphosphate hydrolases"/>
    <property type="match status" value="1"/>
</dbReference>
<feature type="transmembrane region" description="Helical" evidence="9">
    <location>
        <begin position="25"/>
        <end position="50"/>
    </location>
</feature>
<accession>A0A1T4M514</accession>
<dbReference type="InterPro" id="IPR003439">
    <property type="entry name" value="ABC_transporter-like_ATP-bd"/>
</dbReference>
<feature type="transmembrane region" description="Helical" evidence="9">
    <location>
        <begin position="286"/>
        <end position="305"/>
    </location>
</feature>
<dbReference type="PROSITE" id="PS50893">
    <property type="entry name" value="ABC_TRANSPORTER_2"/>
    <property type="match status" value="1"/>
</dbReference>
<dbReference type="Gene3D" id="1.20.1560.10">
    <property type="entry name" value="ABC transporter type 1, transmembrane domain"/>
    <property type="match status" value="1"/>
</dbReference>
<dbReference type="RefSeq" id="WP_078736596.1">
    <property type="nucleotide sequence ID" value="NZ_FUXE01000005.1"/>
</dbReference>
<proteinExistence type="predicted"/>
<dbReference type="PANTHER" id="PTHR43394:SF1">
    <property type="entry name" value="ATP-BINDING CASSETTE SUB-FAMILY B MEMBER 10, MITOCHONDRIAL"/>
    <property type="match status" value="1"/>
</dbReference>
<evidence type="ECO:0000256" key="9">
    <source>
        <dbReference type="SAM" id="Phobius"/>
    </source>
</evidence>
<feature type="transmembrane region" description="Helical" evidence="9">
    <location>
        <begin position="145"/>
        <end position="163"/>
    </location>
</feature>
<dbReference type="AlphaFoldDB" id="A0A1T4M514"/>
<evidence type="ECO:0000313" key="12">
    <source>
        <dbReference type="EMBL" id="SJZ62063.1"/>
    </source>
</evidence>
<dbReference type="InterPro" id="IPR011527">
    <property type="entry name" value="ABC1_TM_dom"/>
</dbReference>
<dbReference type="GO" id="GO:0016887">
    <property type="term" value="F:ATP hydrolysis activity"/>
    <property type="evidence" value="ECO:0007669"/>
    <property type="project" value="InterPro"/>
</dbReference>
<feature type="transmembrane region" description="Helical" evidence="9">
    <location>
        <begin position="257"/>
        <end position="280"/>
    </location>
</feature>
<dbReference type="Pfam" id="PF00664">
    <property type="entry name" value="ABC_membrane"/>
    <property type="match status" value="1"/>
</dbReference>
<dbReference type="PANTHER" id="PTHR43394">
    <property type="entry name" value="ATP-DEPENDENT PERMEASE MDL1, MITOCHONDRIAL"/>
    <property type="match status" value="1"/>
</dbReference>
<keyword evidence="6 12" id="KW-0067">ATP-binding</keyword>
<dbReference type="InterPro" id="IPR017871">
    <property type="entry name" value="ABC_transporter-like_CS"/>
</dbReference>
<dbReference type="FunFam" id="3.40.50.300:FF:000221">
    <property type="entry name" value="Multidrug ABC transporter ATP-binding protein"/>
    <property type="match status" value="1"/>
</dbReference>
<comment type="subcellular location">
    <subcellularLocation>
        <location evidence="1">Cell membrane</location>
        <topology evidence="1">Multi-pass membrane protein</topology>
    </subcellularLocation>
</comment>
<feature type="transmembrane region" description="Helical" evidence="9">
    <location>
        <begin position="169"/>
        <end position="188"/>
    </location>
</feature>
<dbReference type="InterPro" id="IPR003593">
    <property type="entry name" value="AAA+_ATPase"/>
</dbReference>
<evidence type="ECO:0000313" key="13">
    <source>
        <dbReference type="Proteomes" id="UP000190121"/>
    </source>
</evidence>
<dbReference type="GO" id="GO:0005886">
    <property type="term" value="C:plasma membrane"/>
    <property type="evidence" value="ECO:0007669"/>
    <property type="project" value="UniProtKB-SubCell"/>
</dbReference>
<dbReference type="SUPFAM" id="SSF90123">
    <property type="entry name" value="ABC transporter transmembrane region"/>
    <property type="match status" value="1"/>
</dbReference>
<dbReference type="PROSITE" id="PS00211">
    <property type="entry name" value="ABC_TRANSPORTER_1"/>
    <property type="match status" value="1"/>
</dbReference>
<dbReference type="EMBL" id="FUXE01000005">
    <property type="protein sequence ID" value="SJZ62063.1"/>
    <property type="molecule type" value="Genomic_DNA"/>
</dbReference>
<keyword evidence="3" id="KW-1003">Cell membrane</keyword>
<evidence type="ECO:0000256" key="5">
    <source>
        <dbReference type="ARBA" id="ARBA00022741"/>
    </source>
</evidence>
<keyword evidence="4 9" id="KW-0812">Transmembrane</keyword>
<dbReference type="PROSITE" id="PS50929">
    <property type="entry name" value="ABC_TM1F"/>
    <property type="match status" value="1"/>
</dbReference>
<dbReference type="STRING" id="29524.SAMN02745171_00642"/>
<dbReference type="InterPro" id="IPR036640">
    <property type="entry name" value="ABC1_TM_sf"/>
</dbReference>
<name>A0A1T4M514_9PORP</name>